<dbReference type="SUPFAM" id="SSF52540">
    <property type="entry name" value="P-loop containing nucleoside triphosphate hydrolases"/>
    <property type="match status" value="1"/>
</dbReference>
<organism evidence="6 7">
    <name type="scientific">Favolaschia claudopus</name>
    <dbReference type="NCBI Taxonomy" id="2862362"/>
    <lineage>
        <taxon>Eukaryota</taxon>
        <taxon>Fungi</taxon>
        <taxon>Dikarya</taxon>
        <taxon>Basidiomycota</taxon>
        <taxon>Agaricomycotina</taxon>
        <taxon>Agaricomycetes</taxon>
        <taxon>Agaricomycetidae</taxon>
        <taxon>Agaricales</taxon>
        <taxon>Marasmiineae</taxon>
        <taxon>Mycenaceae</taxon>
        <taxon>Favolaschia</taxon>
    </lineage>
</organism>
<evidence type="ECO:0000256" key="2">
    <source>
        <dbReference type="ARBA" id="ARBA00023043"/>
    </source>
</evidence>
<feature type="non-terminal residue" evidence="6">
    <location>
        <position position="1"/>
    </location>
</feature>
<dbReference type="Pfam" id="PF00023">
    <property type="entry name" value="Ank"/>
    <property type="match status" value="1"/>
</dbReference>
<evidence type="ECO:0000256" key="4">
    <source>
        <dbReference type="SAM" id="MobiDB-lite"/>
    </source>
</evidence>
<evidence type="ECO:0000313" key="7">
    <source>
        <dbReference type="Proteomes" id="UP001362999"/>
    </source>
</evidence>
<dbReference type="InterPro" id="IPR056884">
    <property type="entry name" value="NPHP3-like_N"/>
</dbReference>
<dbReference type="Pfam" id="PF12796">
    <property type="entry name" value="Ank_2"/>
    <property type="match status" value="3"/>
</dbReference>
<dbReference type="PANTHER" id="PTHR24198">
    <property type="entry name" value="ANKYRIN REPEAT AND PROTEIN KINASE DOMAIN-CONTAINING PROTEIN"/>
    <property type="match status" value="1"/>
</dbReference>
<evidence type="ECO:0000256" key="3">
    <source>
        <dbReference type="PROSITE-ProRule" id="PRU00023"/>
    </source>
</evidence>
<feature type="compositionally biased region" description="Gly residues" evidence="4">
    <location>
        <begin position="1"/>
        <end position="25"/>
    </location>
</feature>
<feature type="repeat" description="ANK" evidence="3">
    <location>
        <begin position="843"/>
        <end position="872"/>
    </location>
</feature>
<sequence>ISVHGGVGGPGGLGGQHGGSGGVGNGPHVAIHDSTVHLNNGEQSDDPKQKILGWLSPFNFFQRQNDILETCQEGTGQWFLSSQNFKTWLSSPQNVLWCEGIQGSGKTALSALVIDYIQKMYITASSTGFAWIYLNYKEDQVQTKANLFASICHQLWVDKPIPELLQNLYTKHLAQRTRPTLNDILDVLQITLVGHSRMYLVIDALDEFSDPERAGFLLKLAKIIKQFPVHLLITVRPHSVSPGNHFSDIQRIAIEAHREDITLYVEDQLQLLPNVTSLIKGRHSLLKEIIQAVERDVNGMFLLAKLRMTSLATHTNIASLLKAITELPKDLTGAYLLTMDRISSRSESYKELAHKLLMWVSNAIRPLSVAELCHILAVEPGDTSLDLVKAPHIDIILAACAGLVTIDKELAVVRLVHYTAQDWLESWFPDAHKKIALTCFQYLEFFDISHWWSFDENKYPLVIYGQYCIEHTQRIGDSQMELIDQLEKFASKAYFWRQLWEDLGWGDTFSFWEDGPWPEDEEYFQALILAAAGNLQSITHHLLTEKQCDTRHYKWALSLAAYRGHCEVVQLLLSLGNVNPQWGLHHAIEKNQPKIVRMLLDAGADPNIAGGYCRTALHAAVYRKSEPIVKMLLDARADVNILGGEDETALQMAVDRQSEPIVKMLLDAGADVNIVGSEDETALQMAVGRQSELIVKMLLVAGADPNIGGGMYRTALRMAVSSKSELIVKMLLEAGADVNIVGGEDGTALQMAVSRKSEPIVKMLLEASADVNIVGGKYGTALQIAVHRHSEPIVRVLLDAGADPNIVSGVFGTALHAALRNQSVPVVKMLLSAGANVNIVTDKFEPALYAAVKRGSVPIVKVLLDAGARVNIVWGRYGTALQAAIAHQWDELRFKPIAKLLLDAGADVNVKGRTTHQSALQAVRARGWKTIEQMLLKAKAIPIDYNENFGVIQYCR</sequence>
<dbReference type="Pfam" id="PF24883">
    <property type="entry name" value="NPHP3_N"/>
    <property type="match status" value="1"/>
</dbReference>
<dbReference type="InterPro" id="IPR036770">
    <property type="entry name" value="Ankyrin_rpt-contain_sf"/>
</dbReference>
<proteinExistence type="predicted"/>
<reference evidence="6 7" key="1">
    <citation type="journal article" date="2024" name="J Genomics">
        <title>Draft genome sequencing and assembly of Favolaschia claudopus CIRM-BRFM 2984 isolated from oak limbs.</title>
        <authorList>
            <person name="Navarro D."/>
            <person name="Drula E."/>
            <person name="Chaduli D."/>
            <person name="Cazenave R."/>
            <person name="Ahrendt S."/>
            <person name="Wang J."/>
            <person name="Lipzen A."/>
            <person name="Daum C."/>
            <person name="Barry K."/>
            <person name="Grigoriev I.V."/>
            <person name="Favel A."/>
            <person name="Rosso M.N."/>
            <person name="Martin F."/>
        </authorList>
    </citation>
    <scope>NUCLEOTIDE SEQUENCE [LARGE SCALE GENOMIC DNA]</scope>
    <source>
        <strain evidence="6 7">CIRM-BRFM 2984</strain>
    </source>
</reference>
<dbReference type="InterPro" id="IPR027417">
    <property type="entry name" value="P-loop_NTPase"/>
</dbReference>
<dbReference type="Proteomes" id="UP001362999">
    <property type="component" value="Unassembled WGS sequence"/>
</dbReference>
<feature type="repeat" description="ANK" evidence="3">
    <location>
        <begin position="584"/>
        <end position="611"/>
    </location>
</feature>
<feature type="region of interest" description="Disordered" evidence="4">
    <location>
        <begin position="1"/>
        <end position="26"/>
    </location>
</feature>
<dbReference type="PROSITE" id="PS50088">
    <property type="entry name" value="ANK_REPEAT"/>
    <property type="match status" value="9"/>
</dbReference>
<keyword evidence="7" id="KW-1185">Reference proteome</keyword>
<dbReference type="Pfam" id="PF22939">
    <property type="entry name" value="WHD_GPIID"/>
    <property type="match status" value="1"/>
</dbReference>
<feature type="repeat" description="ANK" evidence="3">
    <location>
        <begin position="711"/>
        <end position="743"/>
    </location>
</feature>
<dbReference type="Gene3D" id="1.25.40.20">
    <property type="entry name" value="Ankyrin repeat-containing domain"/>
    <property type="match status" value="2"/>
</dbReference>
<keyword evidence="2 3" id="KW-0040">ANK repeat</keyword>
<dbReference type="InterPro" id="IPR002110">
    <property type="entry name" value="Ankyrin_rpt"/>
</dbReference>
<dbReference type="Gene3D" id="3.40.50.300">
    <property type="entry name" value="P-loop containing nucleotide triphosphate hydrolases"/>
    <property type="match status" value="1"/>
</dbReference>
<dbReference type="SMART" id="SM00248">
    <property type="entry name" value="ANK"/>
    <property type="match status" value="11"/>
</dbReference>
<dbReference type="InterPro" id="IPR007111">
    <property type="entry name" value="NACHT_NTPase"/>
</dbReference>
<feature type="repeat" description="ANK" evidence="3">
    <location>
        <begin position="813"/>
        <end position="842"/>
    </location>
</feature>
<dbReference type="SUPFAM" id="SSF48403">
    <property type="entry name" value="Ankyrin repeat"/>
    <property type="match status" value="1"/>
</dbReference>
<protein>
    <submittedName>
        <fullName evidence="6">ANK-REP-region domain-containing protein</fullName>
    </submittedName>
</protein>
<comment type="caution">
    <text evidence="6">The sequence shown here is derived from an EMBL/GenBank/DDBJ whole genome shotgun (WGS) entry which is preliminary data.</text>
</comment>
<feature type="repeat" description="ANK" evidence="3">
    <location>
        <begin position="645"/>
        <end position="677"/>
    </location>
</feature>
<evidence type="ECO:0000259" key="5">
    <source>
        <dbReference type="PROSITE" id="PS50837"/>
    </source>
</evidence>
<feature type="repeat" description="ANK" evidence="3">
    <location>
        <begin position="777"/>
        <end position="809"/>
    </location>
</feature>
<name>A0AAV9ZBG4_9AGAR</name>
<dbReference type="PROSITE" id="PS50297">
    <property type="entry name" value="ANK_REP_REGION"/>
    <property type="match status" value="8"/>
</dbReference>
<evidence type="ECO:0000313" key="6">
    <source>
        <dbReference type="EMBL" id="KAK6977531.1"/>
    </source>
</evidence>
<dbReference type="InterPro" id="IPR054471">
    <property type="entry name" value="GPIID_WHD"/>
</dbReference>
<dbReference type="EMBL" id="JAWWNJ010000167">
    <property type="protein sequence ID" value="KAK6977531.1"/>
    <property type="molecule type" value="Genomic_DNA"/>
</dbReference>
<evidence type="ECO:0000256" key="1">
    <source>
        <dbReference type="ARBA" id="ARBA00022737"/>
    </source>
</evidence>
<keyword evidence="1" id="KW-0677">Repeat</keyword>
<feature type="repeat" description="ANK" evidence="3">
    <location>
        <begin position="744"/>
        <end position="776"/>
    </location>
</feature>
<accession>A0AAV9ZBG4</accession>
<feature type="repeat" description="ANK" evidence="3">
    <location>
        <begin position="678"/>
        <end position="710"/>
    </location>
</feature>
<feature type="domain" description="NACHT" evidence="5">
    <location>
        <begin position="94"/>
        <end position="237"/>
    </location>
</feature>
<dbReference type="PROSITE" id="PS50837">
    <property type="entry name" value="NACHT"/>
    <property type="match status" value="1"/>
</dbReference>
<dbReference type="AlphaFoldDB" id="A0AAV9ZBG4"/>
<dbReference type="PANTHER" id="PTHR24198:SF165">
    <property type="entry name" value="ANKYRIN REPEAT-CONTAINING PROTEIN-RELATED"/>
    <property type="match status" value="1"/>
</dbReference>
<feature type="repeat" description="ANK" evidence="3">
    <location>
        <begin position="612"/>
        <end position="644"/>
    </location>
</feature>
<gene>
    <name evidence="6" type="ORF">R3P38DRAFT_2581534</name>
</gene>